<proteinExistence type="predicted"/>
<feature type="transmembrane region" description="Helical" evidence="1">
    <location>
        <begin position="12"/>
        <end position="30"/>
    </location>
</feature>
<feature type="transmembrane region" description="Helical" evidence="1">
    <location>
        <begin position="42"/>
        <end position="60"/>
    </location>
</feature>
<protein>
    <submittedName>
        <fullName evidence="2">Membrane protein YdbS with pleckstrin-like domain</fullName>
    </submittedName>
</protein>
<dbReference type="InterPro" id="IPR021265">
    <property type="entry name" value="DUF2842"/>
</dbReference>
<evidence type="ECO:0000313" key="3">
    <source>
        <dbReference type="Proteomes" id="UP001429580"/>
    </source>
</evidence>
<dbReference type="EMBL" id="JAASQI010000001">
    <property type="protein sequence ID" value="NIJ56306.1"/>
    <property type="molecule type" value="Genomic_DNA"/>
</dbReference>
<gene>
    <name evidence="2" type="ORF">FHS82_000119</name>
</gene>
<keyword evidence="1" id="KW-0812">Transmembrane</keyword>
<evidence type="ECO:0000256" key="1">
    <source>
        <dbReference type="SAM" id="Phobius"/>
    </source>
</evidence>
<sequence>MKRRTRKFIGMIAILAFGIFYALLVMAFAHSRVPEWPSAAQLAFYIVFGMGWILPILPLIRWMEKRGAGEE</sequence>
<evidence type="ECO:0000313" key="2">
    <source>
        <dbReference type="EMBL" id="NIJ56306.1"/>
    </source>
</evidence>
<reference evidence="2 3" key="1">
    <citation type="submission" date="2020-03" db="EMBL/GenBank/DDBJ databases">
        <title>Genomic Encyclopedia of Type Strains, Phase IV (KMG-IV): sequencing the most valuable type-strain genomes for metagenomic binning, comparative biology and taxonomic classification.</title>
        <authorList>
            <person name="Goeker M."/>
        </authorList>
    </citation>
    <scope>NUCLEOTIDE SEQUENCE [LARGE SCALE GENOMIC DNA]</scope>
    <source>
        <strain evidence="2 3">DSM 103870</strain>
    </source>
</reference>
<dbReference type="RefSeq" id="WP_166947662.1">
    <property type="nucleotide sequence ID" value="NZ_JAASQI010000001.1"/>
</dbReference>
<comment type="caution">
    <text evidence="2">The sequence shown here is derived from an EMBL/GenBank/DDBJ whole genome shotgun (WGS) entry which is preliminary data.</text>
</comment>
<keyword evidence="1" id="KW-1133">Transmembrane helix</keyword>
<keyword evidence="1" id="KW-0472">Membrane</keyword>
<organism evidence="2 3">
    <name type="scientific">Pseudochelatococcus lubricantis</name>
    <dbReference type="NCBI Taxonomy" id="1538102"/>
    <lineage>
        <taxon>Bacteria</taxon>
        <taxon>Pseudomonadati</taxon>
        <taxon>Pseudomonadota</taxon>
        <taxon>Alphaproteobacteria</taxon>
        <taxon>Hyphomicrobiales</taxon>
        <taxon>Chelatococcaceae</taxon>
        <taxon>Pseudochelatococcus</taxon>
    </lineage>
</organism>
<keyword evidence="3" id="KW-1185">Reference proteome</keyword>
<dbReference type="Pfam" id="PF11003">
    <property type="entry name" value="DUF2842"/>
    <property type="match status" value="1"/>
</dbReference>
<accession>A0ABX0UTM1</accession>
<name>A0ABX0UTM1_9HYPH</name>
<dbReference type="Proteomes" id="UP001429580">
    <property type="component" value="Unassembled WGS sequence"/>
</dbReference>